<reference evidence="1" key="1">
    <citation type="journal article" date="2014" name="Int. J. Syst. Evol. Microbiol.">
        <title>Complete genome sequence of Corynebacterium casei LMG S-19264T (=DSM 44701T), isolated from a smear-ripened cheese.</title>
        <authorList>
            <consortium name="US DOE Joint Genome Institute (JGI-PGF)"/>
            <person name="Walter F."/>
            <person name="Albersmeier A."/>
            <person name="Kalinowski J."/>
            <person name="Ruckert C."/>
        </authorList>
    </citation>
    <scope>NUCLEOTIDE SEQUENCE</scope>
    <source>
        <strain evidence="1">CGMCC 1.15152</strain>
    </source>
</reference>
<reference evidence="1" key="2">
    <citation type="submission" date="2020-09" db="EMBL/GenBank/DDBJ databases">
        <authorList>
            <person name="Sun Q."/>
            <person name="Zhou Y."/>
        </authorList>
    </citation>
    <scope>NUCLEOTIDE SEQUENCE</scope>
    <source>
        <strain evidence="1">CGMCC 1.15152</strain>
    </source>
</reference>
<dbReference type="RefSeq" id="WP_188711355.1">
    <property type="nucleotide sequence ID" value="NZ_BMHO01000001.1"/>
</dbReference>
<dbReference type="Proteomes" id="UP000633205">
    <property type="component" value="Unassembled WGS sequence"/>
</dbReference>
<protein>
    <submittedName>
        <fullName evidence="1">Uncharacterized protein</fullName>
    </submittedName>
</protein>
<evidence type="ECO:0000313" key="2">
    <source>
        <dbReference type="Proteomes" id="UP000633205"/>
    </source>
</evidence>
<comment type="caution">
    <text evidence="1">The sequence shown here is derived from an EMBL/GenBank/DDBJ whole genome shotgun (WGS) entry which is preliminary data.</text>
</comment>
<proteinExistence type="predicted"/>
<gene>
    <name evidence="1" type="ORF">GCM10010915_11820</name>
</gene>
<sequence>MALKAQQVDRDLHLTVEGAATFVIRPLPGRVGKQITDTYLDGAAGHTDGTDVELALMMAVDGAQWDDETGRYVPLPEEQRTVYNRVSDELRLGEAESILLPAFFWQTILGITGVNAYIEGGEGIAGGVKALWALVARLGVSPLQTSPSSALESLIRLASTPTTTSPTGGVKSDG</sequence>
<name>A0A916Y827_9MICO</name>
<organism evidence="1 2">
    <name type="scientific">Microbacterium faecale</name>
    <dbReference type="NCBI Taxonomy" id="1804630"/>
    <lineage>
        <taxon>Bacteria</taxon>
        <taxon>Bacillati</taxon>
        <taxon>Actinomycetota</taxon>
        <taxon>Actinomycetes</taxon>
        <taxon>Micrococcales</taxon>
        <taxon>Microbacteriaceae</taxon>
        <taxon>Microbacterium</taxon>
    </lineage>
</organism>
<evidence type="ECO:0000313" key="1">
    <source>
        <dbReference type="EMBL" id="GGD33080.1"/>
    </source>
</evidence>
<keyword evidence="2" id="KW-1185">Reference proteome</keyword>
<accession>A0A916Y827</accession>
<dbReference type="AlphaFoldDB" id="A0A916Y827"/>
<dbReference type="EMBL" id="BMHO01000001">
    <property type="protein sequence ID" value="GGD33080.1"/>
    <property type="molecule type" value="Genomic_DNA"/>
</dbReference>